<evidence type="ECO:0000256" key="4">
    <source>
        <dbReference type="ARBA" id="ARBA00022692"/>
    </source>
</evidence>
<reference evidence="10 11" key="1">
    <citation type="submission" date="2017-01" db="EMBL/GenBank/DDBJ databases">
        <authorList>
            <person name="Mah S.A."/>
            <person name="Swanson W.J."/>
            <person name="Moy G.W."/>
            <person name="Vacquier V.D."/>
        </authorList>
    </citation>
    <scope>NUCLEOTIDE SEQUENCE [LARGE SCALE GENOMIC DNA]</scope>
    <source>
        <strain evidence="10 11">DSM 21219</strain>
    </source>
</reference>
<keyword evidence="6" id="KW-0406">Ion transport</keyword>
<dbReference type="EMBL" id="FTPS01000001">
    <property type="protein sequence ID" value="SIT77641.1"/>
    <property type="molecule type" value="Genomic_DNA"/>
</dbReference>
<dbReference type="PANTHER" id="PTHR33281:SF19">
    <property type="entry name" value="VOLTAGE-DEPENDENT ANION CHANNEL-FORMING PROTEIN YNEE"/>
    <property type="match status" value="1"/>
</dbReference>
<evidence type="ECO:0000256" key="9">
    <source>
        <dbReference type="SAM" id="Phobius"/>
    </source>
</evidence>
<dbReference type="RefSeq" id="WP_076647659.1">
    <property type="nucleotide sequence ID" value="NZ_FTPS01000001.1"/>
</dbReference>
<feature type="transmembrane region" description="Helical" evidence="9">
    <location>
        <begin position="236"/>
        <end position="253"/>
    </location>
</feature>
<comment type="subcellular location">
    <subcellularLocation>
        <location evidence="1">Cell membrane</location>
        <topology evidence="1">Multi-pass membrane protein</topology>
    </subcellularLocation>
</comment>
<keyword evidence="3" id="KW-1003">Cell membrane</keyword>
<evidence type="ECO:0000313" key="10">
    <source>
        <dbReference type="EMBL" id="SIT77641.1"/>
    </source>
</evidence>
<keyword evidence="7 9" id="KW-0472">Membrane</keyword>
<protein>
    <submittedName>
        <fullName evidence="10">Putative membrane protein</fullName>
    </submittedName>
</protein>
<dbReference type="GO" id="GO:0005886">
    <property type="term" value="C:plasma membrane"/>
    <property type="evidence" value="ECO:0007669"/>
    <property type="project" value="UniProtKB-SubCell"/>
</dbReference>
<proteinExistence type="inferred from homology"/>
<feature type="transmembrane region" description="Helical" evidence="9">
    <location>
        <begin position="209"/>
        <end position="230"/>
    </location>
</feature>
<dbReference type="InterPro" id="IPR044669">
    <property type="entry name" value="YneE/VCCN1/2-like"/>
</dbReference>
<evidence type="ECO:0000256" key="6">
    <source>
        <dbReference type="ARBA" id="ARBA00023065"/>
    </source>
</evidence>
<evidence type="ECO:0000256" key="7">
    <source>
        <dbReference type="ARBA" id="ARBA00023136"/>
    </source>
</evidence>
<feature type="transmembrane region" description="Helical" evidence="9">
    <location>
        <begin position="21"/>
        <end position="41"/>
    </location>
</feature>
<dbReference type="OrthoDB" id="445589at2"/>
<feature type="transmembrane region" description="Helical" evidence="9">
    <location>
        <begin position="47"/>
        <end position="70"/>
    </location>
</feature>
<keyword evidence="11" id="KW-1185">Reference proteome</keyword>
<comment type="similarity">
    <text evidence="8">Belongs to the anion channel-forming bestrophin (TC 1.A.46) family.</text>
</comment>
<gene>
    <name evidence="10" type="ORF">SAMN05421849_0785</name>
</gene>
<evidence type="ECO:0000256" key="2">
    <source>
        <dbReference type="ARBA" id="ARBA00022448"/>
    </source>
</evidence>
<evidence type="ECO:0000256" key="8">
    <source>
        <dbReference type="ARBA" id="ARBA00034708"/>
    </source>
</evidence>
<dbReference type="STRING" id="515897.SAMN05421849_0785"/>
<sequence>MIVGRRKKSSIELLFSLRGSVVPHILPWIAVMTLAAALVVLVDTTLFTLPLANAGAFAVFGIALSLFLGFRNNAAYERWWEGRKLWGQLIADSRALARELELFLPDDRETRDQIIRLMLAFVHLHRANLREMPPDEAARTWAGPELGEALIASPQPACAALNRIAALLTEARSAGKLDGFGARALARRLDEITRAQAGCERIATTPLPFVYSLLIYRTSVLYCLLVPFGMVEVAGWMTPLLVAVITYVFFGLAEVTEELDRPFLVSANGLPLDALCRVIEISMSTHLGQKAPPPLLAVDSYLS</sequence>
<keyword evidence="2" id="KW-0813">Transport</keyword>
<keyword evidence="5 9" id="KW-1133">Transmembrane helix</keyword>
<dbReference type="PANTHER" id="PTHR33281">
    <property type="entry name" value="UPF0187 PROTEIN YNEE"/>
    <property type="match status" value="1"/>
</dbReference>
<dbReference type="Pfam" id="PF25539">
    <property type="entry name" value="Bestrophin_2"/>
    <property type="match status" value="1"/>
</dbReference>
<evidence type="ECO:0000256" key="5">
    <source>
        <dbReference type="ARBA" id="ARBA00022989"/>
    </source>
</evidence>
<dbReference type="GO" id="GO:0005254">
    <property type="term" value="F:chloride channel activity"/>
    <property type="evidence" value="ECO:0007669"/>
    <property type="project" value="InterPro"/>
</dbReference>
<evidence type="ECO:0000256" key="3">
    <source>
        <dbReference type="ARBA" id="ARBA00022475"/>
    </source>
</evidence>
<name>A0A1R3WHF8_9RHOB</name>
<keyword evidence="4 9" id="KW-0812">Transmembrane</keyword>
<dbReference type="AlphaFoldDB" id="A0A1R3WHF8"/>
<organism evidence="10 11">
    <name type="scientific">Pontibaca methylaminivorans</name>
    <dbReference type="NCBI Taxonomy" id="515897"/>
    <lineage>
        <taxon>Bacteria</taxon>
        <taxon>Pseudomonadati</taxon>
        <taxon>Pseudomonadota</taxon>
        <taxon>Alphaproteobacteria</taxon>
        <taxon>Rhodobacterales</taxon>
        <taxon>Roseobacteraceae</taxon>
        <taxon>Pontibaca</taxon>
    </lineage>
</organism>
<evidence type="ECO:0000256" key="1">
    <source>
        <dbReference type="ARBA" id="ARBA00004651"/>
    </source>
</evidence>
<dbReference type="Proteomes" id="UP000192455">
    <property type="component" value="Unassembled WGS sequence"/>
</dbReference>
<accession>A0A1R3WHF8</accession>
<evidence type="ECO:0000313" key="11">
    <source>
        <dbReference type="Proteomes" id="UP000192455"/>
    </source>
</evidence>